<evidence type="ECO:0000256" key="4">
    <source>
        <dbReference type="ARBA" id="ARBA00023163"/>
    </source>
</evidence>
<dbReference type="InterPro" id="IPR002197">
    <property type="entry name" value="HTH_Fis"/>
</dbReference>
<keyword evidence="1" id="KW-0547">Nucleotide-binding</keyword>
<organism evidence="6 7">
    <name type="scientific">Mycobacterium shimoidei</name>
    <dbReference type="NCBI Taxonomy" id="29313"/>
    <lineage>
        <taxon>Bacteria</taxon>
        <taxon>Bacillati</taxon>
        <taxon>Actinomycetota</taxon>
        <taxon>Actinomycetes</taxon>
        <taxon>Mycobacteriales</taxon>
        <taxon>Mycobacteriaceae</taxon>
        <taxon>Mycobacterium</taxon>
    </lineage>
</organism>
<dbReference type="GO" id="GO:0043565">
    <property type="term" value="F:sequence-specific DNA binding"/>
    <property type="evidence" value="ECO:0007669"/>
    <property type="project" value="InterPro"/>
</dbReference>
<keyword evidence="4" id="KW-0804">Transcription</keyword>
<dbReference type="InterPro" id="IPR029016">
    <property type="entry name" value="GAF-like_dom_sf"/>
</dbReference>
<evidence type="ECO:0000256" key="3">
    <source>
        <dbReference type="ARBA" id="ARBA00023015"/>
    </source>
</evidence>
<dbReference type="InterPro" id="IPR002078">
    <property type="entry name" value="Sigma_54_int"/>
</dbReference>
<dbReference type="Gene3D" id="1.10.8.60">
    <property type="match status" value="1"/>
</dbReference>
<evidence type="ECO:0000259" key="5">
    <source>
        <dbReference type="PROSITE" id="PS50045"/>
    </source>
</evidence>
<gene>
    <name evidence="6" type="ORF">MSP7336_04496</name>
</gene>
<feature type="domain" description="Sigma-54 factor interaction" evidence="5">
    <location>
        <begin position="324"/>
        <end position="517"/>
    </location>
</feature>
<accession>A0A1E3T6K9</accession>
<dbReference type="Gene3D" id="1.10.10.60">
    <property type="entry name" value="Homeodomain-like"/>
    <property type="match status" value="1"/>
</dbReference>
<dbReference type="GO" id="GO:0005524">
    <property type="term" value="F:ATP binding"/>
    <property type="evidence" value="ECO:0007669"/>
    <property type="project" value="UniProtKB-KW"/>
</dbReference>
<reference evidence="6 7" key="1">
    <citation type="submission" date="2018-05" db="EMBL/GenBank/DDBJ databases">
        <authorList>
            <consortium name="IHU Genomes"/>
        </authorList>
    </citation>
    <scope>NUCLEOTIDE SEQUENCE [LARGE SCALE GENOMIC DNA]</scope>
    <source>
        <strain evidence="6 7">P7336</strain>
    </source>
</reference>
<dbReference type="PRINTS" id="PR01590">
    <property type="entry name" value="HTHFIS"/>
</dbReference>
<evidence type="ECO:0000256" key="2">
    <source>
        <dbReference type="ARBA" id="ARBA00022840"/>
    </source>
</evidence>
<dbReference type="SUPFAM" id="SSF46689">
    <property type="entry name" value="Homeodomain-like"/>
    <property type="match status" value="1"/>
</dbReference>
<dbReference type="OrthoDB" id="5496274at2"/>
<evidence type="ECO:0000256" key="1">
    <source>
        <dbReference type="ARBA" id="ARBA00022741"/>
    </source>
</evidence>
<evidence type="ECO:0000313" key="6">
    <source>
        <dbReference type="EMBL" id="SRX96220.1"/>
    </source>
</evidence>
<dbReference type="Gene3D" id="3.30.450.40">
    <property type="match status" value="1"/>
</dbReference>
<dbReference type="SUPFAM" id="SSF52540">
    <property type="entry name" value="P-loop containing nucleoside triphosphate hydrolases"/>
    <property type="match status" value="1"/>
</dbReference>
<dbReference type="InterPro" id="IPR027417">
    <property type="entry name" value="P-loop_NTPase"/>
</dbReference>
<dbReference type="PANTHER" id="PTHR32071:SF122">
    <property type="entry name" value="SIGMA FACTOR"/>
    <property type="match status" value="1"/>
</dbReference>
<keyword evidence="7" id="KW-1185">Reference proteome</keyword>
<keyword evidence="2" id="KW-0067">ATP-binding</keyword>
<dbReference type="InterPro" id="IPR058031">
    <property type="entry name" value="AAA_lid_NorR"/>
</dbReference>
<proteinExistence type="predicted"/>
<protein>
    <submittedName>
        <fullName evidence="6">Transcriptional regulator [Rhodococcus jostii RHA1]</fullName>
    </submittedName>
</protein>
<dbReference type="Gene3D" id="3.40.50.300">
    <property type="entry name" value="P-loop containing nucleotide triphosphate hydrolases"/>
    <property type="match status" value="1"/>
</dbReference>
<dbReference type="EMBL" id="UEGW01000001">
    <property type="protein sequence ID" value="SRX96220.1"/>
    <property type="molecule type" value="Genomic_DNA"/>
</dbReference>
<dbReference type="AlphaFoldDB" id="A0A1E3T6K9"/>
<dbReference type="Proteomes" id="UP000252015">
    <property type="component" value="Unassembled WGS sequence"/>
</dbReference>
<dbReference type="Pfam" id="PF25601">
    <property type="entry name" value="AAA_lid_14"/>
    <property type="match status" value="1"/>
</dbReference>
<dbReference type="Pfam" id="PF02954">
    <property type="entry name" value="HTH_8"/>
    <property type="match status" value="1"/>
</dbReference>
<evidence type="ECO:0000313" key="7">
    <source>
        <dbReference type="Proteomes" id="UP000252015"/>
    </source>
</evidence>
<keyword evidence="3" id="KW-0805">Transcription regulation</keyword>
<dbReference type="STRING" id="29313.BHQ16_19425"/>
<dbReference type="GO" id="GO:0006355">
    <property type="term" value="P:regulation of DNA-templated transcription"/>
    <property type="evidence" value="ECO:0007669"/>
    <property type="project" value="InterPro"/>
</dbReference>
<dbReference type="PANTHER" id="PTHR32071">
    <property type="entry name" value="TRANSCRIPTIONAL REGULATORY PROTEIN"/>
    <property type="match status" value="1"/>
</dbReference>
<dbReference type="PROSITE" id="PS50045">
    <property type="entry name" value="SIGMA54_INTERACT_4"/>
    <property type="match status" value="1"/>
</dbReference>
<dbReference type="InterPro" id="IPR009057">
    <property type="entry name" value="Homeodomain-like_sf"/>
</dbReference>
<name>A0A1E3T6K9_MYCSH</name>
<sequence length="587" mass="64426">MSFRADIQTDVRRVRERFLCEGSLETDTLPPTVLDSWRRSLAMQVHPDRLDLPYVRQPDSDSRLAHAAEPVLQGITQDATIDAMSAILTSSDGVVMERSASERAFMKALDSVSLAPGYSYAEEFAGTNGIGTALETRRPAFICGGEHFVGPLSELACAGAPIRDPITQRLVGVVDLTCWASRSNPVLLPLVKSLGSQIEDRLRESAHASEIALLEVYRKEARRFPFGVLAIGGDVLLMNRYLRQTLDTNDQIALLEHASDLISTTAMRHPLAVLPSGTTLNLSVVDHAEIRGRINVVFHVHLSTQVTTHRISTRDSVVSHIPGVVGRSSSWRHSCEQVERCCQDRVWVLLEGEKGSGRAKLAQAVAQHAHPIKTVRVLRAETFATPALFVAEIVTQTDGDDFAVVIADVDCIDEETLAAVVPVLQSRASRGWIAATMSSSTPSPTVQLLLPLFTHTVTVPALRHRIEDIEVLVPFLLHELTSGADVRLDADAMRQLSKLPWPGNVAQLRRVVAETVARQRSGIIGADKLPPECRSLAKRKLTQMEALERDAIVRSLEDNDNNKLQAAIALGMSRATIYRKMRDYGIA</sequence>